<evidence type="ECO:0000256" key="1">
    <source>
        <dbReference type="SAM" id="Phobius"/>
    </source>
</evidence>
<keyword evidence="1" id="KW-1133">Transmembrane helix</keyword>
<proteinExistence type="predicted"/>
<evidence type="ECO:0000313" key="3">
    <source>
        <dbReference type="Proteomes" id="UP000709351"/>
    </source>
</evidence>
<gene>
    <name evidence="2" type="ORF">HXM93_04435</name>
</gene>
<protein>
    <submittedName>
        <fullName evidence="2">Zf-HC2 domain-containing protein</fullName>
    </submittedName>
</protein>
<comment type="caution">
    <text evidence="2">The sequence shown here is derived from an EMBL/GenBank/DDBJ whole genome shotgun (WGS) entry which is preliminary data.</text>
</comment>
<dbReference type="RefSeq" id="WP_009534226.1">
    <property type="nucleotide sequence ID" value="NZ_CAUSUX010000021.1"/>
</dbReference>
<reference evidence="2" key="1">
    <citation type="submission" date="2020-04" db="EMBL/GenBank/DDBJ databases">
        <title>Deep metagenomics examines the oral microbiome during advanced dental caries in children, revealing novel taxa and co-occurrences with host molecules.</title>
        <authorList>
            <person name="Baker J.L."/>
            <person name="Morton J.T."/>
            <person name="Dinis M."/>
            <person name="Alvarez R."/>
            <person name="Tran N.C."/>
            <person name="Knight R."/>
            <person name="Edlund A."/>
        </authorList>
    </citation>
    <scope>NUCLEOTIDE SEQUENCE</scope>
    <source>
        <strain evidence="2">JCVI_24_bin.2</strain>
    </source>
</reference>
<dbReference type="Proteomes" id="UP000709351">
    <property type="component" value="Unassembled WGS sequence"/>
</dbReference>
<accession>A0A930DRG9</accession>
<name>A0A930DRG9_9FIRM</name>
<sequence>MNCLEARKYIYDFVQKNWEEEMVEDFLKHLHSCPECQEELRITHMVYHGLRSLDDKEELRIDGSYAELQEEAGRFLFHCHFFSAFRIVSETLVFWAVTFSLICFIAKYGVYLT</sequence>
<keyword evidence="1" id="KW-0812">Transmembrane</keyword>
<keyword evidence="1" id="KW-0472">Membrane</keyword>
<evidence type="ECO:0000313" key="2">
    <source>
        <dbReference type="EMBL" id="MBF1283766.1"/>
    </source>
</evidence>
<dbReference type="AlphaFoldDB" id="A0A930DRG9"/>
<feature type="transmembrane region" description="Helical" evidence="1">
    <location>
        <begin position="92"/>
        <end position="111"/>
    </location>
</feature>
<organism evidence="2 3">
    <name type="scientific">Oribacterium parvum</name>
    <dbReference type="NCBI Taxonomy" id="1501329"/>
    <lineage>
        <taxon>Bacteria</taxon>
        <taxon>Bacillati</taxon>
        <taxon>Bacillota</taxon>
        <taxon>Clostridia</taxon>
        <taxon>Lachnospirales</taxon>
        <taxon>Lachnospiraceae</taxon>
        <taxon>Oribacterium</taxon>
    </lineage>
</organism>
<dbReference type="EMBL" id="JABZRD010000237">
    <property type="protein sequence ID" value="MBF1283766.1"/>
    <property type="molecule type" value="Genomic_DNA"/>
</dbReference>